<organism evidence="3 4">
    <name type="scientific">Latimeria chalumnae</name>
    <name type="common">Coelacanth</name>
    <dbReference type="NCBI Taxonomy" id="7897"/>
    <lineage>
        <taxon>Eukaryota</taxon>
        <taxon>Metazoa</taxon>
        <taxon>Chordata</taxon>
        <taxon>Craniata</taxon>
        <taxon>Vertebrata</taxon>
        <taxon>Euteleostomi</taxon>
        <taxon>Coelacanthiformes</taxon>
        <taxon>Coelacanthidae</taxon>
        <taxon>Latimeria</taxon>
    </lineage>
</organism>
<evidence type="ECO:0000256" key="1">
    <source>
        <dbReference type="SAM" id="Coils"/>
    </source>
</evidence>
<dbReference type="SMART" id="SM00462">
    <property type="entry name" value="PTB"/>
    <property type="match status" value="1"/>
</dbReference>
<dbReference type="InterPro" id="IPR011993">
    <property type="entry name" value="PH-like_dom_sf"/>
</dbReference>
<dbReference type="PROSITE" id="PS01179">
    <property type="entry name" value="PID"/>
    <property type="match status" value="1"/>
</dbReference>
<reference evidence="3" key="2">
    <citation type="submission" date="2025-08" db="UniProtKB">
        <authorList>
            <consortium name="Ensembl"/>
        </authorList>
    </citation>
    <scope>IDENTIFICATION</scope>
</reference>
<dbReference type="InParanoid" id="H3BIL4"/>
<reference evidence="4" key="1">
    <citation type="submission" date="2011-08" db="EMBL/GenBank/DDBJ databases">
        <title>The draft genome of Latimeria chalumnae.</title>
        <authorList>
            <person name="Di Palma F."/>
            <person name="Alfoldi J."/>
            <person name="Johnson J."/>
            <person name="Berlin A."/>
            <person name="Gnerre S."/>
            <person name="Jaffe D."/>
            <person name="MacCallum I."/>
            <person name="Young S."/>
            <person name="Walker B.J."/>
            <person name="Lander E."/>
            <person name="Lindblad-Toh K."/>
        </authorList>
    </citation>
    <scope>NUCLEOTIDE SEQUENCE [LARGE SCALE GENOMIC DNA]</scope>
    <source>
        <strain evidence="4">Wild caught</strain>
    </source>
</reference>
<accession>H3BIL4</accession>
<dbReference type="eggNOG" id="KOG3536">
    <property type="taxonomic scope" value="Eukaryota"/>
</dbReference>
<dbReference type="InterPro" id="IPR051133">
    <property type="entry name" value="Adapter_Engulfment-Domain"/>
</dbReference>
<dbReference type="InterPro" id="IPR006020">
    <property type="entry name" value="PTB/PI_dom"/>
</dbReference>
<dbReference type="EMBL" id="AFYH01001938">
    <property type="status" value="NOT_ANNOTATED_CDS"/>
    <property type="molecule type" value="Genomic_DNA"/>
</dbReference>
<name>H3BIL4_LATCH</name>
<feature type="coiled-coil region" evidence="1">
    <location>
        <begin position="149"/>
        <end position="176"/>
    </location>
</feature>
<evidence type="ECO:0000259" key="2">
    <source>
        <dbReference type="PROSITE" id="PS01179"/>
    </source>
</evidence>
<dbReference type="HOGENOM" id="CLU_124759_0_0_1"/>
<evidence type="ECO:0000313" key="4">
    <source>
        <dbReference type="Proteomes" id="UP000008672"/>
    </source>
</evidence>
<evidence type="ECO:0000313" key="3">
    <source>
        <dbReference type="Ensembl" id="ENSLACP00000021735.1"/>
    </source>
</evidence>
<proteinExistence type="predicted"/>
<keyword evidence="4" id="KW-1185">Reference proteome</keyword>
<dbReference type="PANTHER" id="PTHR11232">
    <property type="entry name" value="PHOSPHOTYROSINE INTERACTION DOMAIN-CONTAINING FAMILY MEMBER"/>
    <property type="match status" value="1"/>
</dbReference>
<dbReference type="Gene3D" id="2.30.29.30">
    <property type="entry name" value="Pleckstrin-homology domain (PH domain)/Phosphotyrosine-binding domain (PTB)"/>
    <property type="match status" value="1"/>
</dbReference>
<protein>
    <recommendedName>
        <fullName evidence="2">PID domain-containing protein</fullName>
    </recommendedName>
</protein>
<reference evidence="3" key="3">
    <citation type="submission" date="2025-09" db="UniProtKB">
        <authorList>
            <consortium name="Ensembl"/>
        </authorList>
    </citation>
    <scope>IDENTIFICATION</scope>
</reference>
<dbReference type="Pfam" id="PF00640">
    <property type="entry name" value="PID"/>
    <property type="match status" value="1"/>
</dbReference>
<dbReference type="STRING" id="7897.ENSLACP00000021735"/>
<dbReference type="Proteomes" id="UP000008672">
    <property type="component" value="Unassembled WGS sequence"/>
</dbReference>
<dbReference type="GeneTree" id="ENSGT00940000156186"/>
<feature type="domain" description="PID" evidence="2">
    <location>
        <begin position="8"/>
        <end position="132"/>
    </location>
</feature>
<dbReference type="OMA" id="GGHIYEA"/>
<dbReference type="Ensembl" id="ENSLACT00000021876.1">
    <property type="protein sequence ID" value="ENSLACP00000021735.1"/>
    <property type="gene ID" value="ENSLACG00000019099.1"/>
</dbReference>
<dbReference type="SUPFAM" id="SSF50729">
    <property type="entry name" value="PH domain-like"/>
    <property type="match status" value="1"/>
</dbReference>
<dbReference type="AlphaFoldDB" id="H3BIL4"/>
<sequence length="187" mass="21205">LTHLLMYCTYSAKLLGHVCVDHPRGIQVLTEALEKIQFLSAGKKKLKKNADLVEMQISPEEVKVLSSKTKLLLHSCPLHSISFCAVHETFVKVFGYVCRNIETRTHQCFLFQSQKLAHSVILMIGEAFKVAHTSNDKPRKNSGERSLALTDLQKMNQELKAENDSLRKKVVELEWRLQEKSVVSTTA</sequence>
<dbReference type="PANTHER" id="PTHR11232:SF79">
    <property type="entry name" value="PTB DOMAIN-CONTAINING ENGULFMENT ADAPTER PROTEIN 1"/>
    <property type="match status" value="1"/>
</dbReference>
<keyword evidence="1" id="KW-0175">Coiled coil</keyword>